<evidence type="ECO:0000313" key="6">
    <source>
        <dbReference type="Proteomes" id="UP000188613"/>
    </source>
</evidence>
<dbReference type="OrthoDB" id="9765680at2"/>
<comment type="similarity">
    <text evidence="1">Belongs to the ATP-dependent AMP-binding enzyme family.</text>
</comment>
<dbReference type="InterPro" id="IPR042099">
    <property type="entry name" value="ANL_N_sf"/>
</dbReference>
<reference evidence="5 6" key="1">
    <citation type="submission" date="2016-12" db="EMBL/GenBank/DDBJ databases">
        <title>Domibacillus sp. SAB 38T whole genome sequencing.</title>
        <authorList>
            <person name="Verma A."/>
            <person name="Ojha A.K."/>
            <person name="Krishnamurthi S."/>
        </authorList>
    </citation>
    <scope>NUCLEOTIDE SEQUENCE [LARGE SCALE GENOMIC DNA]</scope>
    <source>
        <strain evidence="5 6">SAB 38</strain>
    </source>
</reference>
<comment type="caution">
    <text evidence="5">The sequence shown here is derived from an EMBL/GenBank/DDBJ whole genome shotgun (WGS) entry which is preliminary data.</text>
</comment>
<evidence type="ECO:0000259" key="3">
    <source>
        <dbReference type="Pfam" id="PF00501"/>
    </source>
</evidence>
<organism evidence="5 6">
    <name type="scientific">Domibacillus epiphyticus</name>
    <dbReference type="NCBI Taxonomy" id="1714355"/>
    <lineage>
        <taxon>Bacteria</taxon>
        <taxon>Bacillati</taxon>
        <taxon>Bacillota</taxon>
        <taxon>Bacilli</taxon>
        <taxon>Bacillales</taxon>
        <taxon>Bacillaceae</taxon>
        <taxon>Domibacillus</taxon>
    </lineage>
</organism>
<evidence type="ECO:0000256" key="1">
    <source>
        <dbReference type="ARBA" id="ARBA00006432"/>
    </source>
</evidence>
<feature type="domain" description="AMP-dependent synthetase/ligase" evidence="3">
    <location>
        <begin position="26"/>
        <end position="385"/>
    </location>
</feature>
<name>A0A1V2A5T8_9BACI</name>
<dbReference type="STRING" id="1714355.BTO28_13015"/>
<gene>
    <name evidence="5" type="ORF">BTO28_13015</name>
</gene>
<dbReference type="PROSITE" id="PS00455">
    <property type="entry name" value="AMP_BINDING"/>
    <property type="match status" value="1"/>
</dbReference>
<dbReference type="InterPro" id="IPR000873">
    <property type="entry name" value="AMP-dep_synth/lig_dom"/>
</dbReference>
<dbReference type="SUPFAM" id="SSF56801">
    <property type="entry name" value="Acetyl-CoA synthetase-like"/>
    <property type="match status" value="1"/>
</dbReference>
<dbReference type="FunFam" id="3.30.300.30:FF:000008">
    <property type="entry name" value="2,3-dihydroxybenzoate-AMP ligase"/>
    <property type="match status" value="1"/>
</dbReference>
<dbReference type="Pfam" id="PF00501">
    <property type="entry name" value="AMP-binding"/>
    <property type="match status" value="1"/>
</dbReference>
<keyword evidence="6" id="KW-1185">Reference proteome</keyword>
<dbReference type="InterPro" id="IPR045851">
    <property type="entry name" value="AMP-bd_C_sf"/>
</dbReference>
<dbReference type="Proteomes" id="UP000188613">
    <property type="component" value="Unassembled WGS sequence"/>
</dbReference>
<dbReference type="RefSeq" id="WP_076766946.1">
    <property type="nucleotide sequence ID" value="NZ_MSFI01000021.1"/>
</dbReference>
<dbReference type="PANTHER" id="PTHR43767:SF1">
    <property type="entry name" value="NONRIBOSOMAL PEPTIDE SYNTHASE PES1 (EUROFUNG)-RELATED"/>
    <property type="match status" value="1"/>
</dbReference>
<dbReference type="InterPro" id="IPR020845">
    <property type="entry name" value="AMP-binding_CS"/>
</dbReference>
<dbReference type="Gene3D" id="3.30.300.30">
    <property type="match status" value="1"/>
</dbReference>
<accession>A0A1V2A5T8</accession>
<keyword evidence="2" id="KW-0436">Ligase</keyword>
<dbReference type="Pfam" id="PF13193">
    <property type="entry name" value="AMP-binding_C"/>
    <property type="match status" value="1"/>
</dbReference>
<evidence type="ECO:0000259" key="4">
    <source>
        <dbReference type="Pfam" id="PF13193"/>
    </source>
</evidence>
<dbReference type="PANTHER" id="PTHR43767">
    <property type="entry name" value="LONG-CHAIN-FATTY-ACID--COA LIGASE"/>
    <property type="match status" value="1"/>
</dbReference>
<dbReference type="GO" id="GO:0016878">
    <property type="term" value="F:acid-thiol ligase activity"/>
    <property type="evidence" value="ECO:0007669"/>
    <property type="project" value="UniProtKB-ARBA"/>
</dbReference>
<dbReference type="InterPro" id="IPR050237">
    <property type="entry name" value="ATP-dep_AMP-bd_enzyme"/>
</dbReference>
<evidence type="ECO:0000256" key="2">
    <source>
        <dbReference type="ARBA" id="ARBA00022598"/>
    </source>
</evidence>
<dbReference type="InterPro" id="IPR025110">
    <property type="entry name" value="AMP-bd_C"/>
</dbReference>
<feature type="domain" description="AMP-binding enzyme C-terminal" evidence="4">
    <location>
        <begin position="436"/>
        <end position="511"/>
    </location>
</feature>
<dbReference type="Gene3D" id="3.40.50.12780">
    <property type="entry name" value="N-terminal domain of ligase-like"/>
    <property type="match status" value="1"/>
</dbReference>
<evidence type="ECO:0000313" key="5">
    <source>
        <dbReference type="EMBL" id="OMP66375.1"/>
    </source>
</evidence>
<dbReference type="AlphaFoldDB" id="A0A1V2A5T8"/>
<protein>
    <submittedName>
        <fullName evidence="5">AMP-dependent synthetase</fullName>
    </submittedName>
</protein>
<proteinExistence type="inferred from homology"/>
<sequence length="523" mass="58136">MIKRETIFGRNVSVYSARPSNVYEMFNQSAVKFPDREAVIQDGKRISYYQLKNIVEKAAGNLQRLGVKKGERVAMLLGNHIEFIITALACAKIGAVFVPLNTKLTINELSYMIGHSGAVAIITSKKYLPEIGGWVKKSSLRLCLLIDGKEEGWLSFQEEMGRAAVSFGVALTDQMPLYILYTSGTTGLPKGGIGSHINVIHSAISYREVMQSDESTRTLIAIPLFHVTGLIGQLFHMLLVGGAIILLERYSTVPYIQTVAKEKATFLFNVPTIYIMMMDHESFRNHSYEHVKTIAYGGAPISAETVKTIRTHFPHASLHNAYGATETTSPTTVMPREYGMDKIASVGLPVPVAEIKTVKTDGRVCAPDEVGELYIKGPMVVPGYWENDEANKKAFDDDGFWKSGDLARIDPDGFVYIMDRKKDMINRGGEKIYSIEVENALYRHPKVLEASVVGMEDPLFGEYVKAYVVKKPESDVTESELIQFAKEQLADYKVPKEIEFLDELPRNAGGKVLKTRLMGMGSH</sequence>
<dbReference type="EMBL" id="MSFI01000021">
    <property type="protein sequence ID" value="OMP66375.1"/>
    <property type="molecule type" value="Genomic_DNA"/>
</dbReference>